<sequence length="317" mass="34080">MRVVAMVILCLAALAGIGAWEAWVRKAYGNAEVIDVSVFTLASTGAVFVGPDTTKIIWRNNRLDQKSIGADPWQSPIQALESDLTRFPAWRDNRDIVGNPAYDLVSWVETVDEKRGDVLVVEASTGHVLARAAIQAALNRTVVIASVNPETVYFATPDPRTGFPDVPGDTIWIWRWAAGEDPENLQSSRYYNDVSAGTWAVYGDGLEFEDAPNQTVATVGITDDYPTDFGSSMSPDGAYWYGAGSGKIIETATGNMVTIPTVSKHDYGWTGAAELTVTQPFSVCSARTGQCHSPPEVSPNGACARYAIVCGANPPVN</sequence>
<dbReference type="Proteomes" id="UP000282460">
    <property type="component" value="Unassembled WGS sequence"/>
</dbReference>
<comment type="caution">
    <text evidence="1">The sequence shown here is derived from an EMBL/GenBank/DDBJ whole genome shotgun (WGS) entry which is preliminary data.</text>
</comment>
<proteinExistence type="predicted"/>
<protein>
    <submittedName>
        <fullName evidence="1">Uncharacterized protein</fullName>
    </submittedName>
</protein>
<reference evidence="1 2" key="1">
    <citation type="submission" date="2018-10" db="EMBL/GenBank/DDBJ databases">
        <authorList>
            <person name="Li J."/>
        </authorList>
    </citation>
    <scope>NUCLEOTIDE SEQUENCE [LARGE SCALE GENOMIC DNA]</scope>
    <source>
        <strain evidence="1 2">ZD1-4</strain>
    </source>
</reference>
<keyword evidence="2" id="KW-1185">Reference proteome</keyword>
<evidence type="ECO:0000313" key="2">
    <source>
        <dbReference type="Proteomes" id="UP000282460"/>
    </source>
</evidence>
<evidence type="ECO:0000313" key="1">
    <source>
        <dbReference type="EMBL" id="RLQ85681.1"/>
    </source>
</evidence>
<name>A0A3L7J8A4_9MICO</name>
<dbReference type="EMBL" id="RCWJ01000001">
    <property type="protein sequence ID" value="RLQ85681.1"/>
    <property type="molecule type" value="Genomic_DNA"/>
</dbReference>
<organism evidence="1 2">
    <name type="scientific">Mycetocola zhadangensis</name>
    <dbReference type="NCBI Taxonomy" id="1164595"/>
    <lineage>
        <taxon>Bacteria</taxon>
        <taxon>Bacillati</taxon>
        <taxon>Actinomycetota</taxon>
        <taxon>Actinomycetes</taxon>
        <taxon>Micrococcales</taxon>
        <taxon>Microbacteriaceae</taxon>
        <taxon>Mycetocola</taxon>
    </lineage>
</organism>
<dbReference type="AlphaFoldDB" id="A0A3L7J8A4"/>
<accession>A0A3L7J8A4</accession>
<gene>
    <name evidence="1" type="ORF">D9V28_02050</name>
</gene>